<gene>
    <name evidence="1" type="ORF">BUZ51_04665</name>
</gene>
<reference evidence="1 2" key="1">
    <citation type="journal article" date="2016" name="Front. Microbiol.">
        <title>Comprehensive Phylogenetic Analysis of Bovine Non-aureus Staphylococci Species Based on Whole-Genome Sequencing.</title>
        <authorList>
            <person name="Naushad S."/>
            <person name="Barkema H.W."/>
            <person name="Luby C."/>
            <person name="Condas L.A."/>
            <person name="Nobrega D.B."/>
            <person name="Carson D.A."/>
            <person name="De Buck J."/>
        </authorList>
    </citation>
    <scope>NUCLEOTIDE SEQUENCE [LARGE SCALE GENOMIC DNA]</scope>
    <source>
        <strain evidence="1 2">SNUC 5336</strain>
    </source>
</reference>
<dbReference type="RefSeq" id="WP_107640107.1">
    <property type="nucleotide sequence ID" value="NZ_PZHX01000007.1"/>
</dbReference>
<proteinExistence type="predicted"/>
<organism evidence="1 2">
    <name type="scientific">Staphylococcus hominis</name>
    <dbReference type="NCBI Taxonomy" id="1290"/>
    <lineage>
        <taxon>Bacteria</taxon>
        <taxon>Bacillati</taxon>
        <taxon>Bacillota</taxon>
        <taxon>Bacilli</taxon>
        <taxon>Bacillales</taxon>
        <taxon>Staphylococcaceae</taxon>
        <taxon>Staphylococcus</taxon>
    </lineage>
</organism>
<comment type="caution">
    <text evidence="1">The sequence shown here is derived from an EMBL/GenBank/DDBJ whole genome shotgun (WGS) entry which is preliminary data.</text>
</comment>
<dbReference type="EMBL" id="PZHX01000007">
    <property type="protein sequence ID" value="PTK31230.1"/>
    <property type="molecule type" value="Genomic_DNA"/>
</dbReference>
<dbReference type="AlphaFoldDB" id="A0A974KXV7"/>
<dbReference type="Proteomes" id="UP000241540">
    <property type="component" value="Unassembled WGS sequence"/>
</dbReference>
<accession>A0A974KXV7</accession>
<evidence type="ECO:0000313" key="1">
    <source>
        <dbReference type="EMBL" id="PTK31230.1"/>
    </source>
</evidence>
<evidence type="ECO:0000313" key="2">
    <source>
        <dbReference type="Proteomes" id="UP000241540"/>
    </source>
</evidence>
<protein>
    <submittedName>
        <fullName evidence="1">Uncharacterized protein</fullName>
    </submittedName>
</protein>
<name>A0A974KXV7_STAHO</name>
<sequence>MKFHTIYSLEDAYYQKAVEFYNKQLDVDFFEDSTITKRSLQNNKTENDYVLIVGIEKENIISLATAHYEATTNSAFLVHLLAVVDSNYNETISQTLNEVETHLNILSNKVHSRDINFLMIEVPKHDNSILDNQLIKRRHHILLENDFEQQYDIDYLHPNYTFEETPILTDLFIKSNIELTKDIYPASVKSNYILKYVFANGISRDIIYPLLEKMNLRSSL</sequence>